<dbReference type="Proteomes" id="UP001603857">
    <property type="component" value="Unassembled WGS sequence"/>
</dbReference>
<dbReference type="EMBL" id="JBGMDY010000001">
    <property type="protein sequence ID" value="KAL2348238.1"/>
    <property type="molecule type" value="Genomic_DNA"/>
</dbReference>
<gene>
    <name evidence="1" type="ORF">Fmac_002238</name>
</gene>
<reference evidence="1 2" key="1">
    <citation type="submission" date="2024-08" db="EMBL/GenBank/DDBJ databases">
        <title>Insights into the chromosomal genome structure of Flemingia macrophylla.</title>
        <authorList>
            <person name="Ding Y."/>
            <person name="Zhao Y."/>
            <person name="Bi W."/>
            <person name="Wu M."/>
            <person name="Zhao G."/>
            <person name="Gong Y."/>
            <person name="Li W."/>
            <person name="Zhang P."/>
        </authorList>
    </citation>
    <scope>NUCLEOTIDE SEQUENCE [LARGE SCALE GENOMIC DNA]</scope>
    <source>
        <strain evidence="1">DYQJB</strain>
        <tissue evidence="1">Leaf</tissue>
    </source>
</reference>
<sequence>MDVIYRSTMEPFPRQCKNYTVNDTIKKIRSHYFWKVNQKEKYMSAGLNEHIIALKSLQADGKQASYFMKDSI</sequence>
<evidence type="ECO:0000313" key="2">
    <source>
        <dbReference type="Proteomes" id="UP001603857"/>
    </source>
</evidence>
<protein>
    <submittedName>
        <fullName evidence="1">Uncharacterized protein</fullName>
    </submittedName>
</protein>
<dbReference type="AlphaFoldDB" id="A0ABD1NJC5"/>
<name>A0ABD1NJC5_9FABA</name>
<organism evidence="1 2">
    <name type="scientific">Flemingia macrophylla</name>
    <dbReference type="NCBI Taxonomy" id="520843"/>
    <lineage>
        <taxon>Eukaryota</taxon>
        <taxon>Viridiplantae</taxon>
        <taxon>Streptophyta</taxon>
        <taxon>Embryophyta</taxon>
        <taxon>Tracheophyta</taxon>
        <taxon>Spermatophyta</taxon>
        <taxon>Magnoliopsida</taxon>
        <taxon>eudicotyledons</taxon>
        <taxon>Gunneridae</taxon>
        <taxon>Pentapetalae</taxon>
        <taxon>rosids</taxon>
        <taxon>fabids</taxon>
        <taxon>Fabales</taxon>
        <taxon>Fabaceae</taxon>
        <taxon>Papilionoideae</taxon>
        <taxon>50 kb inversion clade</taxon>
        <taxon>NPAAA clade</taxon>
        <taxon>indigoferoid/millettioid clade</taxon>
        <taxon>Phaseoleae</taxon>
        <taxon>Flemingia</taxon>
    </lineage>
</organism>
<comment type="caution">
    <text evidence="1">The sequence shown here is derived from an EMBL/GenBank/DDBJ whole genome shotgun (WGS) entry which is preliminary data.</text>
</comment>
<keyword evidence="2" id="KW-1185">Reference proteome</keyword>
<accession>A0ABD1NJC5</accession>
<proteinExistence type="predicted"/>
<evidence type="ECO:0000313" key="1">
    <source>
        <dbReference type="EMBL" id="KAL2348238.1"/>
    </source>
</evidence>